<evidence type="ECO:0000313" key="3">
    <source>
        <dbReference type="EMBL" id="CAF1296836.1"/>
    </source>
</evidence>
<proteinExistence type="inferred from homology"/>
<dbReference type="InterPro" id="IPR036291">
    <property type="entry name" value="NAD(P)-bd_dom_sf"/>
</dbReference>
<dbReference type="PANTHER" id="PTHR43000">
    <property type="entry name" value="DTDP-D-GLUCOSE 4,6-DEHYDRATASE-RELATED"/>
    <property type="match status" value="1"/>
</dbReference>
<sequence length="348" mass="39180">LIKLGYTIVILDVQNNTKELHYTLNNNKYYLRKVNYFVADIRNVSTVRRIIKQFDKLNGIIHFAAVSTTEDCAANITECLSVNVNGTEGLLQVVESSFANTSVKPWIIFGSSREVYGNVDPNLPADEDTPLLPVNVYGKSKLVGELLLAQYMSAFSNIFILRFADVYGSLLQKERLVPNMIKTAMMDAVLYITDVNKEVDYVHIHDVISICIKAVQKLEKYAWGLNSTINRLIVGSGETTDTNKLVSVILEITASRSPLILLPSNRTDTFSCNIKQMKRVLGYIPAYSSLEAGLQKYVYDLRRQEQKTLETIYKGECSSAEVTSLKLDKCTRPKPEKHRELGDSSRCN</sequence>
<dbReference type="AlphaFoldDB" id="A0A815DE39"/>
<feature type="domain" description="NAD-dependent epimerase/dehydratase" evidence="2">
    <location>
        <begin position="2"/>
        <end position="219"/>
    </location>
</feature>
<evidence type="ECO:0000259" key="2">
    <source>
        <dbReference type="Pfam" id="PF01370"/>
    </source>
</evidence>
<dbReference type="Proteomes" id="UP000663829">
    <property type="component" value="Unassembled WGS sequence"/>
</dbReference>
<keyword evidence="5" id="KW-1185">Reference proteome</keyword>
<dbReference type="EMBL" id="CAJNOQ010012297">
    <property type="protein sequence ID" value="CAF1296836.1"/>
    <property type="molecule type" value="Genomic_DNA"/>
</dbReference>
<dbReference type="SUPFAM" id="SSF51735">
    <property type="entry name" value="NAD(P)-binding Rossmann-fold domains"/>
    <property type="match status" value="1"/>
</dbReference>
<organism evidence="3 5">
    <name type="scientific">Didymodactylos carnosus</name>
    <dbReference type="NCBI Taxonomy" id="1234261"/>
    <lineage>
        <taxon>Eukaryota</taxon>
        <taxon>Metazoa</taxon>
        <taxon>Spiralia</taxon>
        <taxon>Gnathifera</taxon>
        <taxon>Rotifera</taxon>
        <taxon>Eurotatoria</taxon>
        <taxon>Bdelloidea</taxon>
        <taxon>Philodinida</taxon>
        <taxon>Philodinidae</taxon>
        <taxon>Didymodactylos</taxon>
    </lineage>
</organism>
<evidence type="ECO:0000313" key="5">
    <source>
        <dbReference type="Proteomes" id="UP000663829"/>
    </source>
</evidence>
<dbReference type="Pfam" id="PF01370">
    <property type="entry name" value="Epimerase"/>
    <property type="match status" value="1"/>
</dbReference>
<evidence type="ECO:0000256" key="1">
    <source>
        <dbReference type="ARBA" id="ARBA00007637"/>
    </source>
</evidence>
<dbReference type="OrthoDB" id="331544at2759"/>
<feature type="non-terminal residue" evidence="3">
    <location>
        <position position="1"/>
    </location>
</feature>
<gene>
    <name evidence="3" type="ORF">GPM918_LOCUS28317</name>
    <name evidence="4" type="ORF">SRO942_LOCUS28807</name>
</gene>
<dbReference type="Proteomes" id="UP000681722">
    <property type="component" value="Unassembled WGS sequence"/>
</dbReference>
<name>A0A815DE39_9BILA</name>
<accession>A0A815DE39</accession>
<comment type="similarity">
    <text evidence="1">Belongs to the NAD(P)-dependent epimerase/dehydratase family.</text>
</comment>
<dbReference type="EMBL" id="CAJOBC010035388">
    <property type="protein sequence ID" value="CAF4112805.1"/>
    <property type="molecule type" value="Genomic_DNA"/>
</dbReference>
<dbReference type="Gene3D" id="3.40.50.720">
    <property type="entry name" value="NAD(P)-binding Rossmann-like Domain"/>
    <property type="match status" value="1"/>
</dbReference>
<reference evidence="3" key="1">
    <citation type="submission" date="2021-02" db="EMBL/GenBank/DDBJ databases">
        <authorList>
            <person name="Nowell W R."/>
        </authorList>
    </citation>
    <scope>NUCLEOTIDE SEQUENCE</scope>
</reference>
<protein>
    <recommendedName>
        <fullName evidence="2">NAD-dependent epimerase/dehydratase domain-containing protein</fullName>
    </recommendedName>
</protein>
<evidence type="ECO:0000313" key="4">
    <source>
        <dbReference type="EMBL" id="CAF4112805.1"/>
    </source>
</evidence>
<dbReference type="InterPro" id="IPR001509">
    <property type="entry name" value="Epimerase_deHydtase"/>
</dbReference>
<comment type="caution">
    <text evidence="3">The sequence shown here is derived from an EMBL/GenBank/DDBJ whole genome shotgun (WGS) entry which is preliminary data.</text>
</comment>